<evidence type="ECO:0000313" key="3">
    <source>
        <dbReference type="Proteomes" id="UP001158576"/>
    </source>
</evidence>
<gene>
    <name evidence="2" type="ORF">OKIOD_LOCUS5182</name>
</gene>
<feature type="region of interest" description="Disordered" evidence="1">
    <location>
        <begin position="1"/>
        <end position="95"/>
    </location>
</feature>
<proteinExistence type="predicted"/>
<evidence type="ECO:0000313" key="2">
    <source>
        <dbReference type="EMBL" id="CAG5094510.1"/>
    </source>
</evidence>
<protein>
    <submittedName>
        <fullName evidence="2">Oidioi.mRNA.OKI2018_I69.XSR.g13624.t1.cds</fullName>
    </submittedName>
</protein>
<name>A0ABN7SDJ1_OIKDI</name>
<dbReference type="InterPro" id="IPR043460">
    <property type="entry name" value="MEDAG/TEX26"/>
</dbReference>
<dbReference type="EMBL" id="OU015569">
    <property type="protein sequence ID" value="CAG5094510.1"/>
    <property type="molecule type" value="Genomic_DNA"/>
</dbReference>
<feature type="compositionally biased region" description="Basic and acidic residues" evidence="1">
    <location>
        <begin position="73"/>
        <end position="88"/>
    </location>
</feature>
<feature type="compositionally biased region" description="Basic and acidic residues" evidence="1">
    <location>
        <begin position="49"/>
        <end position="60"/>
    </location>
</feature>
<sequence length="116" mass="13205">MYTTSHQREFQAIQARKSAPLRPATTEFAAQRPYKVDDALPTTTNGEYHNQKEYVAHEPIRSGTASGQRNNRPHPDQMFMDHHQRPIEDGLGDGDSEAFRAAMKAQLKKRLKLVES</sequence>
<organism evidence="2 3">
    <name type="scientific">Oikopleura dioica</name>
    <name type="common">Tunicate</name>
    <dbReference type="NCBI Taxonomy" id="34765"/>
    <lineage>
        <taxon>Eukaryota</taxon>
        <taxon>Metazoa</taxon>
        <taxon>Chordata</taxon>
        <taxon>Tunicata</taxon>
        <taxon>Appendicularia</taxon>
        <taxon>Copelata</taxon>
        <taxon>Oikopleuridae</taxon>
        <taxon>Oikopleura</taxon>
    </lineage>
</organism>
<reference evidence="2 3" key="1">
    <citation type="submission" date="2021-04" db="EMBL/GenBank/DDBJ databases">
        <authorList>
            <person name="Bliznina A."/>
        </authorList>
    </citation>
    <scope>NUCLEOTIDE SEQUENCE [LARGE SCALE GENOMIC DNA]</scope>
</reference>
<dbReference type="PANTHER" id="PTHR33769">
    <property type="entry name" value="TESTIS-EXPRESSED PROTEIN 26 ISOFORM X3"/>
    <property type="match status" value="1"/>
</dbReference>
<evidence type="ECO:0000256" key="1">
    <source>
        <dbReference type="SAM" id="MobiDB-lite"/>
    </source>
</evidence>
<accession>A0ABN7SDJ1</accession>
<dbReference type="PANTHER" id="PTHR33769:SF2">
    <property type="entry name" value="TESTIS-EXPRESSED PROTEIN 26"/>
    <property type="match status" value="1"/>
</dbReference>
<keyword evidence="3" id="KW-1185">Reference proteome</keyword>
<dbReference type="Proteomes" id="UP001158576">
    <property type="component" value="Chromosome XSR"/>
</dbReference>